<accession>A0A450UVS3</accession>
<name>A0A450UVS3_9GAMM</name>
<dbReference type="EMBL" id="CAADFF010000087">
    <property type="protein sequence ID" value="VFJ96628.1"/>
    <property type="molecule type" value="Genomic_DNA"/>
</dbReference>
<gene>
    <name evidence="1" type="ORF">BECKLFY1418B_GA0070995_108712</name>
</gene>
<protein>
    <submittedName>
        <fullName evidence="1">Uncharacterized protein</fullName>
    </submittedName>
</protein>
<sequence length="72" mass="7719">MWSLGTEGIDSHLKNVLATCVIHEVFPIAGKALESPSQRLVAGYLARSSRIATAGSFLPSRNSRKAPPPVEM</sequence>
<dbReference type="AlphaFoldDB" id="A0A450UVS3"/>
<organism evidence="1">
    <name type="scientific">Candidatus Kentrum sp. LFY</name>
    <dbReference type="NCBI Taxonomy" id="2126342"/>
    <lineage>
        <taxon>Bacteria</taxon>
        <taxon>Pseudomonadati</taxon>
        <taxon>Pseudomonadota</taxon>
        <taxon>Gammaproteobacteria</taxon>
        <taxon>Candidatus Kentrum</taxon>
    </lineage>
</organism>
<evidence type="ECO:0000313" key="1">
    <source>
        <dbReference type="EMBL" id="VFJ96628.1"/>
    </source>
</evidence>
<proteinExistence type="predicted"/>
<reference evidence="1" key="1">
    <citation type="submission" date="2019-02" db="EMBL/GenBank/DDBJ databases">
        <authorList>
            <person name="Gruber-Vodicka R. H."/>
            <person name="Seah K. B. B."/>
        </authorList>
    </citation>
    <scope>NUCLEOTIDE SEQUENCE</scope>
    <source>
        <strain evidence="1">BECK_M7</strain>
    </source>
</reference>